<dbReference type="Proteomes" id="UP000051500">
    <property type="component" value="Unassembled WGS sequence"/>
</dbReference>
<dbReference type="CDD" id="cd00093">
    <property type="entry name" value="HTH_XRE"/>
    <property type="match status" value="1"/>
</dbReference>
<dbReference type="AlphaFoldDB" id="A0A0R2KH43"/>
<comment type="caution">
    <text evidence="2">The sequence shown here is derived from an EMBL/GenBank/DDBJ whole genome shotgun (WGS) entry which is preliminary data.</text>
</comment>
<sequence>MDREDREFTEYIKNKFYDNLYKASERFIEENKDTFDFDYLDLHTIGEIEMEDGEIKQIWIQEGSGNEIKYEIAFSTELIIYDGHRHYDDSVNEEKWLLLKCSSTLDDKLSTIKILSVEEFVSKSRLDNSLTQRLIPIIKNSEYEEIADKILNKYYPEALKYGTVISPQILATRLGLKIEERKIEKDDSILGRIYFEDTEANLYDEEKDDYTFTKIDKDTILVDTSVNPLLNIGRYYNTIYHECVHKILHQKIFEFQKILDEDVESICTIKVNGEISHTETHARKLAPKLHMPKNRIVRRANELIKELKYLNAAKYENEVMEEVISQLAQEFYASKQSVKIRLAELGFQSAIGTFTYVDNHYVKPHTFKKGSLKNNETYTANIKDIAFQSVINPRLKKQVEQGKYLFVDNHLVYNSKKYLQSTDDGLELTSYALSHMDECCIKFKLNIVKSKYISIDNVCFLSRSVDSLYTFEAVACDEQFENMSDEEQGQLLKNEIQEEMKIANELTNNPKQVIKRLLQWREMSQVELSSFSEIDTETISRIVNGKTNPKIETVVRLCLALKLSPTISTRVLDIFGCAINPNLFNHQVYRFALQTLYKHDFDDIKEKCKAMGVNI</sequence>
<dbReference type="Gene3D" id="1.10.260.40">
    <property type="entry name" value="lambda repressor-like DNA-binding domains"/>
    <property type="match status" value="1"/>
</dbReference>
<dbReference type="SMART" id="SM00530">
    <property type="entry name" value="HTH_XRE"/>
    <property type="match status" value="1"/>
</dbReference>
<dbReference type="RefSeq" id="WP_027107113.1">
    <property type="nucleotide sequence ID" value="NZ_JQBZ01000025.1"/>
</dbReference>
<dbReference type="SUPFAM" id="SSF47413">
    <property type="entry name" value="lambda repressor-like DNA-binding domains"/>
    <property type="match status" value="1"/>
</dbReference>
<feature type="domain" description="HTH cro/C1-type" evidence="1">
    <location>
        <begin position="514"/>
        <end position="568"/>
    </location>
</feature>
<accession>A0A0R2KH43</accession>
<dbReference type="GO" id="GO:0003677">
    <property type="term" value="F:DNA binding"/>
    <property type="evidence" value="ECO:0007669"/>
    <property type="project" value="InterPro"/>
</dbReference>
<gene>
    <name evidence="2" type="ORF">IV53_GL000673</name>
</gene>
<evidence type="ECO:0000259" key="1">
    <source>
        <dbReference type="PROSITE" id="PS50943"/>
    </source>
</evidence>
<dbReference type="STRING" id="1122146.IV53_GL000673"/>
<dbReference type="Pfam" id="PF01381">
    <property type="entry name" value="HTH_3"/>
    <property type="match status" value="1"/>
</dbReference>
<dbReference type="PATRIC" id="fig|1122146.4.peg.696"/>
<evidence type="ECO:0000313" key="3">
    <source>
        <dbReference type="Proteomes" id="UP000051500"/>
    </source>
</evidence>
<dbReference type="PROSITE" id="PS50943">
    <property type="entry name" value="HTH_CROC1"/>
    <property type="match status" value="1"/>
</dbReference>
<dbReference type="EMBL" id="JQBZ01000025">
    <property type="protein sequence ID" value="KRN88706.1"/>
    <property type="molecule type" value="Genomic_DNA"/>
</dbReference>
<keyword evidence="3" id="KW-1185">Reference proteome</keyword>
<reference evidence="2 3" key="1">
    <citation type="journal article" date="2015" name="Genome Announc.">
        <title>Expanding the biotechnology potential of lactobacilli through comparative genomics of 213 strains and associated genera.</title>
        <authorList>
            <person name="Sun Z."/>
            <person name="Harris H.M."/>
            <person name="McCann A."/>
            <person name="Guo C."/>
            <person name="Argimon S."/>
            <person name="Zhang W."/>
            <person name="Yang X."/>
            <person name="Jeffery I.B."/>
            <person name="Cooney J.C."/>
            <person name="Kagawa T.F."/>
            <person name="Liu W."/>
            <person name="Song Y."/>
            <person name="Salvetti E."/>
            <person name="Wrobel A."/>
            <person name="Rasinkangas P."/>
            <person name="Parkhill J."/>
            <person name="Rea M.C."/>
            <person name="O'Sullivan O."/>
            <person name="Ritari J."/>
            <person name="Douillard F.P."/>
            <person name="Paul Ross R."/>
            <person name="Yang R."/>
            <person name="Briner A.E."/>
            <person name="Felis G.E."/>
            <person name="de Vos W.M."/>
            <person name="Barrangou R."/>
            <person name="Klaenhammer T.R."/>
            <person name="Caufield P.W."/>
            <person name="Cui Y."/>
            <person name="Zhang H."/>
            <person name="O'Toole P.W."/>
        </authorList>
    </citation>
    <scope>NUCLEOTIDE SEQUENCE [LARGE SCALE GENOMIC DNA]</scope>
    <source>
        <strain evidence="2 3">DSM 22408</strain>
    </source>
</reference>
<proteinExistence type="predicted"/>
<dbReference type="OrthoDB" id="581382at2"/>
<dbReference type="InterPro" id="IPR010982">
    <property type="entry name" value="Lambda_DNA-bd_dom_sf"/>
</dbReference>
<dbReference type="InterPro" id="IPR001387">
    <property type="entry name" value="Cro/C1-type_HTH"/>
</dbReference>
<protein>
    <recommendedName>
        <fullName evidence="1">HTH cro/C1-type domain-containing protein</fullName>
    </recommendedName>
</protein>
<name>A0A0R2KH43_9LACO</name>
<dbReference type="eggNOG" id="COG2856">
    <property type="taxonomic scope" value="Bacteria"/>
</dbReference>
<evidence type="ECO:0000313" key="2">
    <source>
        <dbReference type="EMBL" id="KRN88706.1"/>
    </source>
</evidence>
<organism evidence="2 3">
    <name type="scientific">Ligilactobacillus ceti DSM 22408</name>
    <dbReference type="NCBI Taxonomy" id="1122146"/>
    <lineage>
        <taxon>Bacteria</taxon>
        <taxon>Bacillati</taxon>
        <taxon>Bacillota</taxon>
        <taxon>Bacilli</taxon>
        <taxon>Lactobacillales</taxon>
        <taxon>Lactobacillaceae</taxon>
        <taxon>Ligilactobacillus</taxon>
    </lineage>
</organism>